<protein>
    <submittedName>
        <fullName evidence="3">CarboxypepD_reg-like domain-containing protein</fullName>
    </submittedName>
    <submittedName>
        <fullName evidence="2">Carboxypeptidase-like protein</fullName>
    </submittedName>
</protein>
<dbReference type="EMBL" id="FQXT01000001">
    <property type="protein sequence ID" value="SHH62175.1"/>
    <property type="molecule type" value="Genomic_DNA"/>
</dbReference>
<feature type="signal peptide" evidence="1">
    <location>
        <begin position="1"/>
        <end position="19"/>
    </location>
</feature>
<evidence type="ECO:0000313" key="4">
    <source>
        <dbReference type="Proteomes" id="UP000184240"/>
    </source>
</evidence>
<dbReference type="SUPFAM" id="SSF49464">
    <property type="entry name" value="Carboxypeptidase regulatory domain-like"/>
    <property type="match status" value="1"/>
</dbReference>
<evidence type="ECO:0000256" key="1">
    <source>
        <dbReference type="SAM" id="SignalP"/>
    </source>
</evidence>
<accession>A0A1M5UGK4</accession>
<dbReference type="InterPro" id="IPR008969">
    <property type="entry name" value="CarboxyPept-like_regulatory"/>
</dbReference>
<evidence type="ECO:0000313" key="2">
    <source>
        <dbReference type="EMBL" id="RXG27117.1"/>
    </source>
</evidence>
<keyword evidence="5" id="KW-1185">Reference proteome</keyword>
<sequence length="250" mass="29164">MLSKLIFAFILLLSTAVYAQQSQGKVYAEDKPLEGVLIINKTQDLMTSTNRWGDFEIAAQLGDSLIFSYSFFETQIHQVEAYQLEETWVVELKESRNELDAVTITATNKVKEFRVEEYDKNFNTWLQKDIQEHPELYSPGPSGSGIDFIAIGKMVWNSIKKDKKEKAEDPNRFRILKLGELEAFFKKDAFFNQDLLRNQLAVTQEEEPLFFDYCLEQQVDARLLQDKNEMRFLEYLMKRSAEFHKLNAAN</sequence>
<reference evidence="4" key="2">
    <citation type="submission" date="2016-11" db="EMBL/GenBank/DDBJ databases">
        <authorList>
            <person name="Varghese N."/>
            <person name="Submissions S."/>
        </authorList>
    </citation>
    <scope>NUCLEOTIDE SEQUENCE [LARGE SCALE GENOMIC DNA]</scope>
    <source>
        <strain evidence="4">DSM 19859</strain>
    </source>
</reference>
<dbReference type="OrthoDB" id="1422163at2"/>
<reference evidence="2 5" key="3">
    <citation type="submission" date="2018-07" db="EMBL/GenBank/DDBJ databases">
        <title>Leeuwenhoekiella genomics.</title>
        <authorList>
            <person name="Tahon G."/>
            <person name="Willems A."/>
        </authorList>
    </citation>
    <scope>NUCLEOTIDE SEQUENCE [LARGE SCALE GENOMIC DNA]</scope>
    <source>
        <strain evidence="2 5">LMG 24856</strain>
    </source>
</reference>
<dbReference type="RefSeq" id="WP_072980313.1">
    <property type="nucleotide sequence ID" value="NZ_FQXT01000001.1"/>
</dbReference>
<dbReference type="Proteomes" id="UP000184240">
    <property type="component" value="Unassembled WGS sequence"/>
</dbReference>
<evidence type="ECO:0000313" key="5">
    <source>
        <dbReference type="Proteomes" id="UP000290037"/>
    </source>
</evidence>
<proteinExistence type="predicted"/>
<dbReference type="STRING" id="573501.SAMN04487999_0672"/>
<reference evidence="3" key="1">
    <citation type="submission" date="2016-11" db="EMBL/GenBank/DDBJ databases">
        <authorList>
            <person name="Jaros S."/>
            <person name="Januszkiewicz K."/>
            <person name="Wedrychowicz H."/>
        </authorList>
    </citation>
    <scope>NUCLEOTIDE SEQUENCE [LARGE SCALE GENOMIC DNA]</scope>
    <source>
        <strain evidence="3">DSM 19859</strain>
    </source>
</reference>
<dbReference type="AlphaFoldDB" id="A0A1M5UGK4"/>
<gene>
    <name evidence="2" type="ORF">DSM01_3190</name>
    <name evidence="3" type="ORF">SAMN04487999_0672</name>
</gene>
<dbReference type="Proteomes" id="UP000290037">
    <property type="component" value="Unassembled WGS sequence"/>
</dbReference>
<feature type="chain" id="PRO_5012793544" evidence="1">
    <location>
        <begin position="20"/>
        <end position="250"/>
    </location>
</feature>
<name>A0A1M5UGK4_9FLAO</name>
<dbReference type="EMBL" id="QOVN01000009">
    <property type="protein sequence ID" value="RXG27117.1"/>
    <property type="molecule type" value="Genomic_DNA"/>
</dbReference>
<keyword evidence="1" id="KW-0732">Signal</keyword>
<evidence type="ECO:0000313" key="3">
    <source>
        <dbReference type="EMBL" id="SHH62175.1"/>
    </source>
</evidence>
<organism evidence="3 4">
    <name type="scientific">Leeuwenhoekiella palythoae</name>
    <dbReference type="NCBI Taxonomy" id="573501"/>
    <lineage>
        <taxon>Bacteria</taxon>
        <taxon>Pseudomonadati</taxon>
        <taxon>Bacteroidota</taxon>
        <taxon>Flavobacteriia</taxon>
        <taxon>Flavobacteriales</taxon>
        <taxon>Flavobacteriaceae</taxon>
        <taxon>Leeuwenhoekiella</taxon>
    </lineage>
</organism>